<evidence type="ECO:0000313" key="12">
    <source>
        <dbReference type="EMBL" id="AQQ66706.1"/>
    </source>
</evidence>
<evidence type="ECO:0000256" key="6">
    <source>
        <dbReference type="PROSITE-ProRule" id="PRU00169"/>
    </source>
</evidence>
<feature type="domain" description="Response regulatory" evidence="9">
    <location>
        <begin position="480"/>
        <end position="596"/>
    </location>
</feature>
<dbReference type="PANTHER" id="PTHR43047:SF72">
    <property type="entry name" value="OSMOSENSING HISTIDINE PROTEIN KINASE SLN1"/>
    <property type="match status" value="1"/>
</dbReference>
<dbReference type="InterPro" id="IPR004358">
    <property type="entry name" value="Sig_transdc_His_kin-like_C"/>
</dbReference>
<keyword evidence="3 6" id="KW-0597">Phosphoprotein</keyword>
<dbReference type="GO" id="GO:0009927">
    <property type="term" value="F:histidine phosphotransfer kinase activity"/>
    <property type="evidence" value="ECO:0007669"/>
    <property type="project" value="TreeGrafter"/>
</dbReference>
<dbReference type="PROSITE" id="PS50109">
    <property type="entry name" value="HIS_KIN"/>
    <property type="match status" value="1"/>
</dbReference>
<dbReference type="SMART" id="SM00448">
    <property type="entry name" value="REC"/>
    <property type="match status" value="1"/>
</dbReference>
<dbReference type="PANTHER" id="PTHR43047">
    <property type="entry name" value="TWO-COMPONENT HISTIDINE PROTEIN KINASE"/>
    <property type="match status" value="1"/>
</dbReference>
<dbReference type="FunFam" id="3.30.565.10:FF:000006">
    <property type="entry name" value="Sensor histidine kinase WalK"/>
    <property type="match status" value="1"/>
</dbReference>
<dbReference type="SUPFAM" id="SSF52172">
    <property type="entry name" value="CheY-like"/>
    <property type="match status" value="1"/>
</dbReference>
<dbReference type="Gene3D" id="3.30.565.10">
    <property type="entry name" value="Histidine kinase-like ATPase, C-terminal domain"/>
    <property type="match status" value="1"/>
</dbReference>
<evidence type="ECO:0000256" key="7">
    <source>
        <dbReference type="SAM" id="Coils"/>
    </source>
</evidence>
<proteinExistence type="predicted"/>
<dbReference type="SMART" id="SM00091">
    <property type="entry name" value="PAS"/>
    <property type="match status" value="1"/>
</dbReference>
<dbReference type="PROSITE" id="PS50110">
    <property type="entry name" value="RESPONSE_REGULATORY"/>
    <property type="match status" value="1"/>
</dbReference>
<feature type="domain" description="Histidine kinase" evidence="8">
    <location>
        <begin position="235"/>
        <end position="458"/>
    </location>
</feature>
<dbReference type="InterPro" id="IPR005467">
    <property type="entry name" value="His_kinase_dom"/>
</dbReference>
<dbReference type="Pfam" id="PF00072">
    <property type="entry name" value="Response_reg"/>
    <property type="match status" value="1"/>
</dbReference>
<dbReference type="CDD" id="cd00130">
    <property type="entry name" value="PAS"/>
    <property type="match status" value="1"/>
</dbReference>
<reference evidence="12" key="1">
    <citation type="submission" date="2017-02" db="EMBL/GenBank/DDBJ databases">
        <title>Genome of Microbulbifer agarilyticus GP101.</title>
        <authorList>
            <person name="Jung J."/>
            <person name="Bae S.S."/>
            <person name="Baek K."/>
        </authorList>
    </citation>
    <scope>NUCLEOTIDE SEQUENCE [LARGE SCALE GENOMIC DNA]</scope>
    <source>
        <strain evidence="12">GP101</strain>
    </source>
</reference>
<evidence type="ECO:0000256" key="3">
    <source>
        <dbReference type="ARBA" id="ARBA00022553"/>
    </source>
</evidence>
<evidence type="ECO:0000256" key="4">
    <source>
        <dbReference type="ARBA" id="ARBA00022679"/>
    </source>
</evidence>
<keyword evidence="7" id="KW-0175">Coiled coil</keyword>
<dbReference type="AlphaFoldDB" id="A0A1Q2M208"/>
<keyword evidence="4" id="KW-0808">Transferase</keyword>
<comment type="catalytic activity">
    <reaction evidence="1">
        <text>ATP + protein L-histidine = ADP + protein N-phospho-L-histidine.</text>
        <dbReference type="EC" id="2.7.13.3"/>
    </reaction>
</comment>
<evidence type="ECO:0000313" key="13">
    <source>
        <dbReference type="Proteomes" id="UP000188219"/>
    </source>
</evidence>
<dbReference type="PRINTS" id="PR00344">
    <property type="entry name" value="BCTRLSENSOR"/>
</dbReference>
<dbReference type="InterPro" id="IPR035965">
    <property type="entry name" value="PAS-like_dom_sf"/>
</dbReference>
<dbReference type="Pfam" id="PF00512">
    <property type="entry name" value="HisKA"/>
    <property type="match status" value="1"/>
</dbReference>
<evidence type="ECO:0000259" key="9">
    <source>
        <dbReference type="PROSITE" id="PS50110"/>
    </source>
</evidence>
<dbReference type="SUPFAM" id="SSF55785">
    <property type="entry name" value="PYP-like sensor domain (PAS domain)"/>
    <property type="match status" value="1"/>
</dbReference>
<dbReference type="InterPro" id="IPR001789">
    <property type="entry name" value="Sig_transdc_resp-reg_receiver"/>
</dbReference>
<dbReference type="InterPro" id="IPR013656">
    <property type="entry name" value="PAS_4"/>
</dbReference>
<dbReference type="SMART" id="SM00387">
    <property type="entry name" value="HATPase_c"/>
    <property type="match status" value="1"/>
</dbReference>
<feature type="modified residue" description="4-aspartylphosphate" evidence="6">
    <location>
        <position position="529"/>
    </location>
</feature>
<dbReference type="STRING" id="260552.Mag101_02905"/>
<dbReference type="InterPro" id="IPR036890">
    <property type="entry name" value="HATPase_C_sf"/>
</dbReference>
<dbReference type="CDD" id="cd17546">
    <property type="entry name" value="REC_hyHK_CKI1_RcsC-like"/>
    <property type="match status" value="1"/>
</dbReference>
<dbReference type="NCBIfam" id="TIGR00229">
    <property type="entry name" value="sensory_box"/>
    <property type="match status" value="1"/>
</dbReference>
<evidence type="ECO:0000259" key="8">
    <source>
        <dbReference type="PROSITE" id="PS50109"/>
    </source>
</evidence>
<dbReference type="InterPro" id="IPR003661">
    <property type="entry name" value="HisK_dim/P_dom"/>
</dbReference>
<dbReference type="InterPro" id="IPR000014">
    <property type="entry name" value="PAS"/>
</dbReference>
<dbReference type="CDD" id="cd00082">
    <property type="entry name" value="HisKA"/>
    <property type="match status" value="1"/>
</dbReference>
<protein>
    <recommendedName>
        <fullName evidence="2">histidine kinase</fullName>
        <ecNumber evidence="2">2.7.13.3</ecNumber>
    </recommendedName>
</protein>
<gene>
    <name evidence="12" type="ORF">Mag101_02905</name>
</gene>
<dbReference type="PROSITE" id="PS50113">
    <property type="entry name" value="PAC"/>
    <property type="match status" value="1"/>
</dbReference>
<dbReference type="SUPFAM" id="SSF47384">
    <property type="entry name" value="Homodimeric domain of signal transducing histidine kinase"/>
    <property type="match status" value="1"/>
</dbReference>
<sequence length="597" mass="66755">MLPAVVGVLVCLGSYEWLIVNWGPENTSLLTSIARVVLAATLLGVVWHMQLRRQRRLSDRLAKLLIQQEKLNEQSQRELQEREITQRQLSDQLEFLQILVDSIPAPIFYKDSEGIYTGCNRAFEAFLGKPREEIVGHSVYGVSPGPQAKVYHEKDLELMQQRGHQTYESQVVYADGTLHDVIFNKAAYELQDGRLGGLIGVILDISERKALEKDLVEAKETAEFYSRSKTQFLTNMSHEIRTPLNAIVGFSQILQGRSDSINLPKEFTDILGKISISGQRLAELVNDVLDISRIEAGKVEIIEEDFSLPNLINCILVSCEPQATQKNLHIQSSIDTSLPEFIRSDRGKLSQILINLMGNAIKFSPDNGEIRLDLINIAEKHIQIEVIDEGIGITAEQQDIIFEPFEQVDKSQRGQSRGTGLGLPITRSLVELLGGKIELKCSDTTCGACFQIYLPLQYGQVTPPLEQEYTASNFEFSGKRVLIFEDNPMNQALMHAFCEDLKLHATFTANGHEGIDLAKKIQPDLIFMDIQLPGLDGIQATLQVRQHPRLKDIPVIGLSAAAFSDQRDDALAAGMNEYITKPIALPQLVQSIRKCLK</sequence>
<evidence type="ECO:0000256" key="1">
    <source>
        <dbReference type="ARBA" id="ARBA00000085"/>
    </source>
</evidence>
<evidence type="ECO:0000256" key="2">
    <source>
        <dbReference type="ARBA" id="ARBA00012438"/>
    </source>
</evidence>
<dbReference type="Gene3D" id="1.10.287.130">
    <property type="match status" value="1"/>
</dbReference>
<dbReference type="InterPro" id="IPR003594">
    <property type="entry name" value="HATPase_dom"/>
</dbReference>
<keyword evidence="13" id="KW-1185">Reference proteome</keyword>
<dbReference type="Proteomes" id="UP000188219">
    <property type="component" value="Chromosome"/>
</dbReference>
<evidence type="ECO:0000259" key="11">
    <source>
        <dbReference type="PROSITE" id="PS50113"/>
    </source>
</evidence>
<dbReference type="EMBL" id="CP019650">
    <property type="protein sequence ID" value="AQQ66706.1"/>
    <property type="molecule type" value="Genomic_DNA"/>
</dbReference>
<evidence type="ECO:0000259" key="10">
    <source>
        <dbReference type="PROSITE" id="PS50112"/>
    </source>
</evidence>
<dbReference type="KEGG" id="maga:Mag101_02905"/>
<organism evidence="12 13">
    <name type="scientific">Microbulbifer agarilyticus</name>
    <dbReference type="NCBI Taxonomy" id="260552"/>
    <lineage>
        <taxon>Bacteria</taxon>
        <taxon>Pseudomonadati</taxon>
        <taxon>Pseudomonadota</taxon>
        <taxon>Gammaproteobacteria</taxon>
        <taxon>Cellvibrionales</taxon>
        <taxon>Microbulbiferaceae</taxon>
        <taxon>Microbulbifer</taxon>
    </lineage>
</organism>
<dbReference type="InterPro" id="IPR011006">
    <property type="entry name" value="CheY-like_superfamily"/>
</dbReference>
<dbReference type="InterPro" id="IPR036097">
    <property type="entry name" value="HisK_dim/P_sf"/>
</dbReference>
<feature type="domain" description="PAS" evidence="10">
    <location>
        <begin position="92"/>
        <end position="170"/>
    </location>
</feature>
<dbReference type="SMART" id="SM00388">
    <property type="entry name" value="HisKA"/>
    <property type="match status" value="1"/>
</dbReference>
<name>A0A1Q2M208_9GAMM</name>
<feature type="coiled-coil region" evidence="7">
    <location>
        <begin position="54"/>
        <end position="92"/>
    </location>
</feature>
<dbReference type="GO" id="GO:0005886">
    <property type="term" value="C:plasma membrane"/>
    <property type="evidence" value="ECO:0007669"/>
    <property type="project" value="UniProtKB-ARBA"/>
</dbReference>
<accession>A0A1Q2M208</accession>
<feature type="domain" description="PAC" evidence="11">
    <location>
        <begin position="165"/>
        <end position="217"/>
    </location>
</feature>
<dbReference type="Gene3D" id="3.30.450.20">
    <property type="entry name" value="PAS domain"/>
    <property type="match status" value="1"/>
</dbReference>
<dbReference type="PROSITE" id="PS50112">
    <property type="entry name" value="PAS"/>
    <property type="match status" value="1"/>
</dbReference>
<dbReference type="SUPFAM" id="SSF55874">
    <property type="entry name" value="ATPase domain of HSP90 chaperone/DNA topoisomerase II/histidine kinase"/>
    <property type="match status" value="1"/>
</dbReference>
<dbReference type="GO" id="GO:0000155">
    <property type="term" value="F:phosphorelay sensor kinase activity"/>
    <property type="evidence" value="ECO:0007669"/>
    <property type="project" value="InterPro"/>
</dbReference>
<dbReference type="EC" id="2.7.13.3" evidence="2"/>
<dbReference type="InterPro" id="IPR000700">
    <property type="entry name" value="PAS-assoc_C"/>
</dbReference>
<keyword evidence="5" id="KW-0418">Kinase</keyword>
<dbReference type="Pfam" id="PF08448">
    <property type="entry name" value="PAS_4"/>
    <property type="match status" value="1"/>
</dbReference>
<dbReference type="Gene3D" id="3.40.50.2300">
    <property type="match status" value="1"/>
</dbReference>
<evidence type="ECO:0000256" key="5">
    <source>
        <dbReference type="ARBA" id="ARBA00022777"/>
    </source>
</evidence>
<dbReference type="Pfam" id="PF02518">
    <property type="entry name" value="HATPase_c"/>
    <property type="match status" value="1"/>
</dbReference>